<name>A0A096BGF1_9FIRM</name>
<evidence type="ECO:0000256" key="1">
    <source>
        <dbReference type="ARBA" id="ARBA00022737"/>
    </source>
</evidence>
<dbReference type="PROSITE" id="PS50088">
    <property type="entry name" value="ANK_REPEAT"/>
    <property type="match status" value="1"/>
</dbReference>
<evidence type="ECO:0000313" key="4">
    <source>
        <dbReference type="EMBL" id="KGG79952.1"/>
    </source>
</evidence>
<evidence type="ECO:0000313" key="5">
    <source>
        <dbReference type="Proteomes" id="UP000029622"/>
    </source>
</evidence>
<organism evidence="4 5">
    <name type="scientific">Caloranaerobacter azorensis H53214</name>
    <dbReference type="NCBI Taxonomy" id="1156417"/>
    <lineage>
        <taxon>Bacteria</taxon>
        <taxon>Bacillati</taxon>
        <taxon>Bacillota</taxon>
        <taxon>Tissierellia</taxon>
        <taxon>Tissierellales</taxon>
        <taxon>Thermohalobacteraceae</taxon>
        <taxon>Caloranaerobacter</taxon>
    </lineage>
</organism>
<evidence type="ECO:0000256" key="2">
    <source>
        <dbReference type="ARBA" id="ARBA00023043"/>
    </source>
</evidence>
<evidence type="ECO:0000256" key="3">
    <source>
        <dbReference type="PROSITE-ProRule" id="PRU00023"/>
    </source>
</evidence>
<protein>
    <submittedName>
        <fullName evidence="4">Uncharacterized protein</fullName>
    </submittedName>
</protein>
<feature type="repeat" description="ANK" evidence="3">
    <location>
        <begin position="35"/>
        <end position="67"/>
    </location>
</feature>
<dbReference type="InterPro" id="IPR036770">
    <property type="entry name" value="Ankyrin_rpt-contain_sf"/>
</dbReference>
<dbReference type="SMART" id="SM00248">
    <property type="entry name" value="ANK"/>
    <property type="match status" value="2"/>
</dbReference>
<keyword evidence="2 3" id="KW-0040">ANK repeat</keyword>
<dbReference type="STRING" id="1156417.Y919_08885"/>
<dbReference type="PANTHER" id="PTHR24171">
    <property type="entry name" value="ANKYRIN REPEAT DOMAIN-CONTAINING PROTEIN 39-RELATED"/>
    <property type="match status" value="1"/>
</dbReference>
<keyword evidence="1" id="KW-0677">Repeat</keyword>
<dbReference type="RefSeq" id="WP_052045277.1">
    <property type="nucleotide sequence ID" value="NZ_AZTB01000047.1"/>
</dbReference>
<comment type="caution">
    <text evidence="4">The sequence shown here is derived from an EMBL/GenBank/DDBJ whole genome shotgun (WGS) entry which is preliminary data.</text>
</comment>
<dbReference type="InterPro" id="IPR002110">
    <property type="entry name" value="Ankyrin_rpt"/>
</dbReference>
<dbReference type="Proteomes" id="UP000029622">
    <property type="component" value="Unassembled WGS sequence"/>
</dbReference>
<accession>A0A096BGF1</accession>
<sequence>MRDLKEIFKATAIGNYEMAKYLVEKGMGVNGRDYEGYTPIHWAAQGGHLDIIKLLAENGGDLEAQDDYGQTPLYVAASLGHVDIEIII</sequence>
<dbReference type="Pfam" id="PF12796">
    <property type="entry name" value="Ank_2"/>
    <property type="match status" value="1"/>
</dbReference>
<dbReference type="EMBL" id="AZTB01000047">
    <property type="protein sequence ID" value="KGG79952.1"/>
    <property type="molecule type" value="Genomic_DNA"/>
</dbReference>
<reference evidence="4 5" key="1">
    <citation type="submission" date="2013-12" db="EMBL/GenBank/DDBJ databases">
        <title>Draft genome sequence of Caloranaerobacter sp. H53214.</title>
        <authorList>
            <person name="Jiang L.J."/>
            <person name="Shao Z.Z."/>
            <person name="Long M.N."/>
        </authorList>
    </citation>
    <scope>NUCLEOTIDE SEQUENCE [LARGE SCALE GENOMIC DNA]</scope>
    <source>
        <strain evidence="4 5">H53214</strain>
    </source>
</reference>
<dbReference type="PROSITE" id="PS50297">
    <property type="entry name" value="ANK_REP_REGION"/>
    <property type="match status" value="1"/>
</dbReference>
<gene>
    <name evidence="4" type="ORF">Y919_08885</name>
</gene>
<dbReference type="Gene3D" id="1.25.40.20">
    <property type="entry name" value="Ankyrin repeat-containing domain"/>
    <property type="match status" value="1"/>
</dbReference>
<proteinExistence type="predicted"/>
<dbReference type="PANTHER" id="PTHR24171:SF9">
    <property type="entry name" value="ANKYRIN REPEAT DOMAIN-CONTAINING PROTEIN 39"/>
    <property type="match status" value="1"/>
</dbReference>
<dbReference type="SUPFAM" id="SSF48403">
    <property type="entry name" value="Ankyrin repeat"/>
    <property type="match status" value="1"/>
</dbReference>
<dbReference type="AlphaFoldDB" id="A0A096BGF1"/>